<gene>
    <name evidence="1" type="ORF">BM10_124</name>
</gene>
<organism evidence="1 2">
    <name type="scientific">Bacillus phage BM15</name>
    <dbReference type="NCBI Taxonomy" id="1755680"/>
    <lineage>
        <taxon>Viruses</taxon>
        <taxon>Duplodnaviria</taxon>
        <taxon>Heunggongvirae</taxon>
        <taxon>Uroviricota</taxon>
        <taxon>Caudoviricetes</taxon>
        <taxon>Herelleviridae</taxon>
        <taxon>Bastillevirinae</taxon>
        <taxon>Caeruleovirus</taxon>
        <taxon>Caeruleovirus BM15</taxon>
    </lineage>
</organism>
<evidence type="ECO:0000313" key="2">
    <source>
        <dbReference type="Proteomes" id="UP000225963"/>
    </source>
</evidence>
<evidence type="ECO:0000313" key="1">
    <source>
        <dbReference type="EMBL" id="ALO79528.1"/>
    </source>
</evidence>
<proteinExistence type="predicted"/>
<reference evidence="2" key="1">
    <citation type="submission" date="2015-11" db="EMBL/GenBank/DDBJ databases">
        <authorList>
            <person name="Sharaf A."/>
            <person name="Marie M.E."/>
            <person name="Esson H."/>
            <person name="El-Afifi I.S."/>
            <person name="Hammad M.A."/>
        </authorList>
    </citation>
    <scope>NUCLEOTIDE SEQUENCE [LARGE SCALE GENOMIC DNA]</scope>
</reference>
<protein>
    <submittedName>
        <fullName evidence="1">Uncharacterized protein</fullName>
    </submittedName>
</protein>
<dbReference type="EMBL" id="KT995480">
    <property type="protein sequence ID" value="ALO79528.1"/>
    <property type="molecule type" value="Genomic_DNA"/>
</dbReference>
<name>A0A0S2MUJ7_9CAUD</name>
<dbReference type="Proteomes" id="UP000225963">
    <property type="component" value="Segment"/>
</dbReference>
<accession>A0A0S2MUJ7</accession>
<sequence length="64" mass="7522">MDDKDYERYAKQEAIKFEVGSLLVLRKMYQQYLNNEIDKYQLTNSIVAHCNVYGGDPRSIALNF</sequence>
<keyword evidence="2" id="KW-1185">Reference proteome</keyword>
<dbReference type="OrthoDB" id="26188at10239"/>